<dbReference type="Pfam" id="PF02129">
    <property type="entry name" value="Peptidase_S15"/>
    <property type="match status" value="1"/>
</dbReference>
<evidence type="ECO:0000256" key="1">
    <source>
        <dbReference type="ARBA" id="ARBA00008645"/>
    </source>
</evidence>
<evidence type="ECO:0000256" key="2">
    <source>
        <dbReference type="ARBA" id="ARBA00022801"/>
    </source>
</evidence>
<dbReference type="AlphaFoldDB" id="A0A840PE00"/>
<name>A0A840PE00_9ACTN</name>
<reference evidence="5 6" key="1">
    <citation type="submission" date="2020-08" db="EMBL/GenBank/DDBJ databases">
        <title>Genomic Encyclopedia of Type Strains, Phase IV (KMG-IV): sequencing the most valuable type-strain genomes for metagenomic binning, comparative biology and taxonomic classification.</title>
        <authorList>
            <person name="Goeker M."/>
        </authorList>
    </citation>
    <scope>NUCLEOTIDE SEQUENCE [LARGE SCALE GENOMIC DNA]</scope>
    <source>
        <strain evidence="5 6">DSM 45615</strain>
    </source>
</reference>
<feature type="compositionally biased region" description="Polar residues" evidence="3">
    <location>
        <begin position="349"/>
        <end position="367"/>
    </location>
</feature>
<evidence type="ECO:0000259" key="4">
    <source>
        <dbReference type="SMART" id="SM00939"/>
    </source>
</evidence>
<dbReference type="GO" id="GO:0052689">
    <property type="term" value="F:carboxylic ester hydrolase activity"/>
    <property type="evidence" value="ECO:0007669"/>
    <property type="project" value="UniProtKB-ARBA"/>
</dbReference>
<dbReference type="SMART" id="SM00939">
    <property type="entry name" value="PepX_C"/>
    <property type="match status" value="1"/>
</dbReference>
<feature type="domain" description="Xaa-Pro dipeptidyl-peptidase C-terminal" evidence="4">
    <location>
        <begin position="307"/>
        <end position="540"/>
    </location>
</feature>
<dbReference type="Gene3D" id="2.60.120.260">
    <property type="entry name" value="Galactose-binding domain-like"/>
    <property type="match status" value="1"/>
</dbReference>
<dbReference type="RefSeq" id="WP_185052997.1">
    <property type="nucleotide sequence ID" value="NZ_BAABIX010000017.1"/>
</dbReference>
<protein>
    <recommendedName>
        <fullName evidence="4">Xaa-Pro dipeptidyl-peptidase C-terminal domain-containing protein</fullName>
    </recommendedName>
</protein>
<comment type="similarity">
    <text evidence="1">Belongs to the AB hydrolase superfamily.</text>
</comment>
<sequence>MTTYETPVPAFGDDGTGHGARPGTDGPFAVEVRRGVRIPTSDPEVTLGADVYLPVTDEPVPALVTLLPYLKEGAAGIGGGPALRWLASRGYAGVLVDFRGYGTSEGRPRAPFDPGESDDGLAVIAWAADQPWCTGRIGMWGISYGGITAMRTASRRPPALAAILTASAMVAPGPDFVHPGGRPGVFAGQAIWGLDTLAALVMPPLDDLSPAAERRWLDRLGSDPVPFLVDIVERGADDPEWRRREIAVEDIEVPALCVSGWRDLFCDSQIRAFERLRGTKALLAGPWMHTLPNESPFEAVDFNDIALRWWDRWLRGDVARPEAPAGVTAFIQGADPRWVELDQWPPESETVTLRHSGGEQASTQESTPAAVLRRTGKGDTTDPTIGALSGLWWAPTTGFGLPRDQRADDARSFAVTSGPWNRPLLIAGRPTVRIAARPILRPVVVKLLDVDEHGSSTLITAGDSVPGTGAAAPGEAAGPVEVTFRATCYELPAGHRLRITVSSADFPRLWPISGPDAGPVVVEDIAVDLPVLPAEPPRAAVPRAGTPAGEQAAPIRDQWFIGRDQLSDRVTVVLRTRADGVTPGEQSYLSQTKHVRASVGPGGAGDAELVAGTSVEIRHSIEGEPVGHVATSLVRDADATTIRASVTWKGRRLYDRTWTHATGKQETQQGADE</sequence>
<dbReference type="GO" id="GO:0008239">
    <property type="term" value="F:dipeptidyl-peptidase activity"/>
    <property type="evidence" value="ECO:0007669"/>
    <property type="project" value="InterPro"/>
</dbReference>
<dbReference type="InterPro" id="IPR013736">
    <property type="entry name" value="Xaa-Pro_dipept_C"/>
</dbReference>
<keyword evidence="6" id="KW-1185">Reference proteome</keyword>
<keyword evidence="2" id="KW-0378">Hydrolase</keyword>
<dbReference type="InterPro" id="IPR000383">
    <property type="entry name" value="Xaa-Pro-like_dom"/>
</dbReference>
<dbReference type="Gene3D" id="3.40.50.1820">
    <property type="entry name" value="alpha/beta hydrolase"/>
    <property type="match status" value="1"/>
</dbReference>
<feature type="region of interest" description="Disordered" evidence="3">
    <location>
        <begin position="1"/>
        <end position="27"/>
    </location>
</feature>
<dbReference type="InterPro" id="IPR005674">
    <property type="entry name" value="CocE/Ser_esterase"/>
</dbReference>
<dbReference type="EMBL" id="JACHGN010000013">
    <property type="protein sequence ID" value="MBB5136071.1"/>
    <property type="molecule type" value="Genomic_DNA"/>
</dbReference>
<dbReference type="InterPro" id="IPR029058">
    <property type="entry name" value="AB_hydrolase_fold"/>
</dbReference>
<evidence type="ECO:0000256" key="3">
    <source>
        <dbReference type="SAM" id="MobiDB-lite"/>
    </source>
</evidence>
<dbReference type="InterPro" id="IPR050261">
    <property type="entry name" value="FrsA_esterase"/>
</dbReference>
<dbReference type="Proteomes" id="UP000578449">
    <property type="component" value="Unassembled WGS sequence"/>
</dbReference>
<dbReference type="PANTHER" id="PTHR22946">
    <property type="entry name" value="DIENELACTONE HYDROLASE DOMAIN-CONTAINING PROTEIN-RELATED"/>
    <property type="match status" value="1"/>
</dbReference>
<dbReference type="Gene3D" id="1.10.3020.10">
    <property type="entry name" value="alpha-amino acid ester hydrolase ( Helical cap domain)"/>
    <property type="match status" value="1"/>
</dbReference>
<organism evidence="5 6">
    <name type="scientific">Thermocatellispora tengchongensis</name>
    <dbReference type="NCBI Taxonomy" id="1073253"/>
    <lineage>
        <taxon>Bacteria</taxon>
        <taxon>Bacillati</taxon>
        <taxon>Actinomycetota</taxon>
        <taxon>Actinomycetes</taxon>
        <taxon>Streptosporangiales</taxon>
        <taxon>Streptosporangiaceae</taxon>
        <taxon>Thermocatellispora</taxon>
    </lineage>
</organism>
<dbReference type="NCBIfam" id="TIGR00976">
    <property type="entry name" value="CocE_NonD"/>
    <property type="match status" value="1"/>
</dbReference>
<dbReference type="InterPro" id="IPR008979">
    <property type="entry name" value="Galactose-bd-like_sf"/>
</dbReference>
<dbReference type="SUPFAM" id="SSF53474">
    <property type="entry name" value="alpha/beta-Hydrolases"/>
    <property type="match status" value="1"/>
</dbReference>
<comment type="caution">
    <text evidence="5">The sequence shown here is derived from an EMBL/GenBank/DDBJ whole genome shotgun (WGS) entry which is preliminary data.</text>
</comment>
<evidence type="ECO:0000313" key="5">
    <source>
        <dbReference type="EMBL" id="MBB5136071.1"/>
    </source>
</evidence>
<gene>
    <name evidence="5" type="ORF">HNP84_005815</name>
</gene>
<feature type="region of interest" description="Disordered" evidence="3">
    <location>
        <begin position="349"/>
        <end position="383"/>
    </location>
</feature>
<dbReference type="Pfam" id="PF08530">
    <property type="entry name" value="PepX_C"/>
    <property type="match status" value="1"/>
</dbReference>
<proteinExistence type="inferred from homology"/>
<accession>A0A840PE00</accession>
<dbReference type="PANTHER" id="PTHR22946:SF9">
    <property type="entry name" value="POLYKETIDE TRANSFERASE AF380"/>
    <property type="match status" value="1"/>
</dbReference>
<evidence type="ECO:0000313" key="6">
    <source>
        <dbReference type="Proteomes" id="UP000578449"/>
    </source>
</evidence>
<dbReference type="SUPFAM" id="SSF49785">
    <property type="entry name" value="Galactose-binding domain-like"/>
    <property type="match status" value="1"/>
</dbReference>